<dbReference type="Proteomes" id="UP000027120">
    <property type="component" value="Unassembled WGS sequence"/>
</dbReference>
<dbReference type="PANTHER" id="PTHR31238">
    <property type="entry name" value="GERMIN-LIKE PROTEIN SUBFAMILY 3 MEMBER 3"/>
    <property type="match status" value="1"/>
</dbReference>
<dbReference type="PRINTS" id="PR00325">
    <property type="entry name" value="GERMIN"/>
</dbReference>
<evidence type="ECO:0000256" key="4">
    <source>
        <dbReference type="ARBA" id="ARBA00022525"/>
    </source>
</evidence>
<name>A0A067ELD5_CITSI</name>
<dbReference type="Pfam" id="PF00190">
    <property type="entry name" value="Cupin_1"/>
    <property type="match status" value="1"/>
</dbReference>
<evidence type="ECO:0000256" key="7">
    <source>
        <dbReference type="ARBA" id="ARBA00023180"/>
    </source>
</evidence>
<proteinExistence type="inferred from homology"/>
<feature type="binding site" evidence="9">
    <location>
        <position position="22"/>
    </location>
    <ligand>
        <name>Mn(2+)</name>
        <dbReference type="ChEBI" id="CHEBI:29035"/>
    </ligand>
</feature>
<evidence type="ECO:0000256" key="6">
    <source>
        <dbReference type="ARBA" id="ARBA00022729"/>
    </source>
</evidence>
<evidence type="ECO:0000256" key="8">
    <source>
        <dbReference type="ARBA" id="ARBA00023211"/>
    </source>
</evidence>
<dbReference type="GO" id="GO:0048046">
    <property type="term" value="C:apoplast"/>
    <property type="evidence" value="ECO:0007669"/>
    <property type="project" value="UniProtKB-SubCell"/>
</dbReference>
<dbReference type="InterPro" id="IPR011051">
    <property type="entry name" value="RmlC_Cupin_sf"/>
</dbReference>
<keyword evidence="3 10" id="KW-0052">Apoplast</keyword>
<dbReference type="InterPro" id="IPR014710">
    <property type="entry name" value="RmlC-like_jellyroll"/>
</dbReference>
<dbReference type="SMR" id="A0A067ELD5"/>
<comment type="subcellular location">
    <subcellularLocation>
        <location evidence="1 10">Secreted</location>
        <location evidence="1 10">Extracellular space</location>
        <location evidence="1 10">Apoplast</location>
    </subcellularLocation>
</comment>
<evidence type="ECO:0000313" key="13">
    <source>
        <dbReference type="Proteomes" id="UP000027120"/>
    </source>
</evidence>
<dbReference type="GO" id="GO:0030145">
    <property type="term" value="F:manganese ion binding"/>
    <property type="evidence" value="ECO:0007669"/>
    <property type="project" value="UniProtKB-UniRule"/>
</dbReference>
<dbReference type="Gene3D" id="2.60.120.10">
    <property type="entry name" value="Jelly Rolls"/>
    <property type="match status" value="1"/>
</dbReference>
<evidence type="ECO:0000256" key="9">
    <source>
        <dbReference type="PIRSR" id="PIRSR601929-2"/>
    </source>
</evidence>
<evidence type="ECO:0000259" key="11">
    <source>
        <dbReference type="Pfam" id="PF00190"/>
    </source>
</evidence>
<protein>
    <recommendedName>
        <fullName evidence="10">Germin-like protein</fullName>
    </recommendedName>
</protein>
<dbReference type="InterPro" id="IPR001929">
    <property type="entry name" value="Germin"/>
</dbReference>
<sequence length="82" mass="8872">NRLIIMVLKKGDVFVFLVGLVHFKCNVGYGNVVAIVAFSSQNLGVVTIANTAFGSNPAIVTDMLAKAFQAEKKIVKQLQNTF</sequence>
<dbReference type="SUPFAM" id="SSF51182">
    <property type="entry name" value="RmlC-like cupins"/>
    <property type="match status" value="1"/>
</dbReference>
<keyword evidence="6" id="KW-0732">Signal</keyword>
<evidence type="ECO:0000256" key="1">
    <source>
        <dbReference type="ARBA" id="ARBA00004271"/>
    </source>
</evidence>
<organism evidence="12 13">
    <name type="scientific">Citrus sinensis</name>
    <name type="common">Sweet orange</name>
    <name type="synonym">Citrus aurantium var. sinensis</name>
    <dbReference type="NCBI Taxonomy" id="2711"/>
    <lineage>
        <taxon>Eukaryota</taxon>
        <taxon>Viridiplantae</taxon>
        <taxon>Streptophyta</taxon>
        <taxon>Embryophyta</taxon>
        <taxon>Tracheophyta</taxon>
        <taxon>Spermatophyta</taxon>
        <taxon>Magnoliopsida</taxon>
        <taxon>eudicotyledons</taxon>
        <taxon>Gunneridae</taxon>
        <taxon>Pentapetalae</taxon>
        <taxon>rosids</taxon>
        <taxon>malvids</taxon>
        <taxon>Sapindales</taxon>
        <taxon>Rutaceae</taxon>
        <taxon>Aurantioideae</taxon>
        <taxon>Citrus</taxon>
    </lineage>
</organism>
<keyword evidence="4 10" id="KW-0964">Secreted</keyword>
<feature type="non-terminal residue" evidence="12">
    <location>
        <position position="1"/>
    </location>
</feature>
<evidence type="ECO:0000256" key="3">
    <source>
        <dbReference type="ARBA" id="ARBA00022523"/>
    </source>
</evidence>
<evidence type="ECO:0000256" key="10">
    <source>
        <dbReference type="RuleBase" id="RU366015"/>
    </source>
</evidence>
<feature type="domain" description="Cupin type-1" evidence="11">
    <location>
        <begin position="2"/>
        <end position="75"/>
    </location>
</feature>
<evidence type="ECO:0000256" key="5">
    <source>
        <dbReference type="ARBA" id="ARBA00022723"/>
    </source>
</evidence>
<keyword evidence="8 9" id="KW-0464">Manganese</keyword>
<gene>
    <name evidence="12" type="ORF">CISIN_1g039148mg</name>
</gene>
<dbReference type="InterPro" id="IPR006045">
    <property type="entry name" value="Cupin_1"/>
</dbReference>
<keyword evidence="13" id="KW-1185">Reference proteome</keyword>
<accession>A0A067ELD5</accession>
<keyword evidence="5 9" id="KW-0479">Metal-binding</keyword>
<dbReference type="AlphaFoldDB" id="A0A067ELD5"/>
<keyword evidence="7" id="KW-0325">Glycoprotein</keyword>
<dbReference type="STRING" id="2711.A0A067ELD5"/>
<evidence type="ECO:0000256" key="2">
    <source>
        <dbReference type="ARBA" id="ARBA00007456"/>
    </source>
</evidence>
<dbReference type="EMBL" id="KK784993">
    <property type="protein sequence ID" value="KDO54680.1"/>
    <property type="molecule type" value="Genomic_DNA"/>
</dbReference>
<reference evidence="12 13" key="1">
    <citation type="submission" date="2014-04" db="EMBL/GenBank/DDBJ databases">
        <authorList>
            <consortium name="International Citrus Genome Consortium"/>
            <person name="Gmitter F."/>
            <person name="Chen C."/>
            <person name="Farmerie W."/>
            <person name="Harkins T."/>
            <person name="Desany B."/>
            <person name="Mohiuddin M."/>
            <person name="Kodira C."/>
            <person name="Borodovsky M."/>
            <person name="Lomsadze A."/>
            <person name="Burns P."/>
            <person name="Jenkins J."/>
            <person name="Prochnik S."/>
            <person name="Shu S."/>
            <person name="Chapman J."/>
            <person name="Pitluck S."/>
            <person name="Schmutz J."/>
            <person name="Rokhsar D."/>
        </authorList>
    </citation>
    <scope>NUCLEOTIDE SEQUENCE</scope>
</reference>
<comment type="similarity">
    <text evidence="2 10">Belongs to the germin family.</text>
</comment>
<evidence type="ECO:0000313" key="12">
    <source>
        <dbReference type="EMBL" id="KDO54680.1"/>
    </source>
</evidence>